<protein>
    <submittedName>
        <fullName evidence="1">Uncharacterized protein</fullName>
    </submittedName>
</protein>
<evidence type="ECO:0000313" key="1">
    <source>
        <dbReference type="EMBL" id="KAF1920160.1"/>
    </source>
</evidence>
<name>A0A6A5QZ70_AMPQU</name>
<dbReference type="EMBL" id="ML979132">
    <property type="protein sequence ID" value="KAF1920160.1"/>
    <property type="molecule type" value="Genomic_DNA"/>
</dbReference>
<dbReference type="AlphaFoldDB" id="A0A6A5QZ70"/>
<sequence>MLALGCDAPLGNPTKLLRKIYFIPPIEKSIPRLYTAATDLSEGARIVVVYGETIILYSIPPDIIVLSQTEQGLEGLGAGASRISIPDKCAKNGWLTWWNERLPLDASPDTGSTDSANVWPIAVRGTEIGKLRNICEIAVQTRPDFTFWAFTHTSQCHSWRLRSYVDRELPMKRSVCRNGNLHDLYSFDGSSDNIMENAPSLPPACTLHARGELDEHPVAQRSVMLGFDGNPSVIMKRLPKALSVENDDWVDMIDVRGCSDAWYDGDGDVVMFFRA</sequence>
<keyword evidence="2" id="KW-1185">Reference proteome</keyword>
<dbReference type="Proteomes" id="UP000800096">
    <property type="component" value="Unassembled WGS sequence"/>
</dbReference>
<reference evidence="1" key="1">
    <citation type="journal article" date="2020" name="Stud. Mycol.">
        <title>101 Dothideomycetes genomes: a test case for predicting lifestyles and emergence of pathogens.</title>
        <authorList>
            <person name="Haridas S."/>
            <person name="Albert R."/>
            <person name="Binder M."/>
            <person name="Bloem J."/>
            <person name="Labutti K."/>
            <person name="Salamov A."/>
            <person name="Andreopoulos B."/>
            <person name="Baker S."/>
            <person name="Barry K."/>
            <person name="Bills G."/>
            <person name="Bluhm B."/>
            <person name="Cannon C."/>
            <person name="Castanera R."/>
            <person name="Culley D."/>
            <person name="Daum C."/>
            <person name="Ezra D."/>
            <person name="Gonzalez J."/>
            <person name="Henrissat B."/>
            <person name="Kuo A."/>
            <person name="Liang C."/>
            <person name="Lipzen A."/>
            <person name="Lutzoni F."/>
            <person name="Magnuson J."/>
            <person name="Mondo S."/>
            <person name="Nolan M."/>
            <person name="Ohm R."/>
            <person name="Pangilinan J."/>
            <person name="Park H.-J."/>
            <person name="Ramirez L."/>
            <person name="Alfaro M."/>
            <person name="Sun H."/>
            <person name="Tritt A."/>
            <person name="Yoshinaga Y."/>
            <person name="Zwiers L.-H."/>
            <person name="Turgeon B."/>
            <person name="Goodwin S."/>
            <person name="Spatafora J."/>
            <person name="Crous P."/>
            <person name="Grigoriev I."/>
        </authorList>
    </citation>
    <scope>NUCLEOTIDE SEQUENCE</scope>
    <source>
        <strain evidence="1">HMLAC05119</strain>
    </source>
</reference>
<proteinExistence type="predicted"/>
<gene>
    <name evidence="1" type="ORF">BDU57DRAFT_533960</name>
</gene>
<evidence type="ECO:0000313" key="2">
    <source>
        <dbReference type="Proteomes" id="UP000800096"/>
    </source>
</evidence>
<organism evidence="1 2">
    <name type="scientific">Ampelomyces quisqualis</name>
    <name type="common">Powdery mildew agent</name>
    <dbReference type="NCBI Taxonomy" id="50730"/>
    <lineage>
        <taxon>Eukaryota</taxon>
        <taxon>Fungi</taxon>
        <taxon>Dikarya</taxon>
        <taxon>Ascomycota</taxon>
        <taxon>Pezizomycotina</taxon>
        <taxon>Dothideomycetes</taxon>
        <taxon>Pleosporomycetidae</taxon>
        <taxon>Pleosporales</taxon>
        <taxon>Pleosporineae</taxon>
        <taxon>Phaeosphaeriaceae</taxon>
        <taxon>Ampelomyces</taxon>
    </lineage>
</organism>
<accession>A0A6A5QZ70</accession>
<dbReference type="OrthoDB" id="1689567at2759"/>